<proteinExistence type="predicted"/>
<dbReference type="GeneID" id="64624497"/>
<feature type="non-terminal residue" evidence="1">
    <location>
        <position position="1"/>
    </location>
</feature>
<keyword evidence="2" id="KW-1185">Reference proteome</keyword>
<evidence type="ECO:0008006" key="3">
    <source>
        <dbReference type="Google" id="ProtNLM"/>
    </source>
</evidence>
<protein>
    <recommendedName>
        <fullName evidence="3">Myb/SANT-like domain-containing protein</fullName>
    </recommendedName>
</protein>
<dbReference type="AlphaFoldDB" id="A0A9P7EG25"/>
<sequence>HATITEIKSQSGFSWDEELGANIGPTDAAWWTAFANACPDTKPFRNKGWKHFDDMDDLLHVQIMRVLQYPYSFSYHHHGHLMAVLLMLPFHYAVSSWSLLSLTHTLFSHEPSFLSTCYPLPSLVCA</sequence>
<reference evidence="1" key="1">
    <citation type="journal article" date="2020" name="New Phytol.">
        <title>Comparative genomics reveals dynamic genome evolution in host specialist ectomycorrhizal fungi.</title>
        <authorList>
            <person name="Lofgren L.A."/>
            <person name="Nguyen N.H."/>
            <person name="Vilgalys R."/>
            <person name="Ruytinx J."/>
            <person name="Liao H.L."/>
            <person name="Branco S."/>
            <person name="Kuo A."/>
            <person name="LaButti K."/>
            <person name="Lipzen A."/>
            <person name="Andreopoulos W."/>
            <person name="Pangilinan J."/>
            <person name="Riley R."/>
            <person name="Hundley H."/>
            <person name="Na H."/>
            <person name="Barry K."/>
            <person name="Grigoriev I.V."/>
            <person name="Stajich J.E."/>
            <person name="Kennedy P.G."/>
        </authorList>
    </citation>
    <scope>NUCLEOTIDE SEQUENCE</scope>
    <source>
        <strain evidence="1">MN1</strain>
    </source>
</reference>
<dbReference type="RefSeq" id="XP_041195948.1">
    <property type="nucleotide sequence ID" value="XM_041330480.1"/>
</dbReference>
<name>A0A9P7EG25_9AGAM</name>
<gene>
    <name evidence="1" type="ORF">BJ212DRAFT_1265332</name>
</gene>
<dbReference type="Proteomes" id="UP000807769">
    <property type="component" value="Unassembled WGS sequence"/>
</dbReference>
<accession>A0A9P7EG25</accession>
<dbReference type="EMBL" id="JABBWG010000007">
    <property type="protein sequence ID" value="KAG1820881.1"/>
    <property type="molecule type" value="Genomic_DNA"/>
</dbReference>
<comment type="caution">
    <text evidence="1">The sequence shown here is derived from an EMBL/GenBank/DDBJ whole genome shotgun (WGS) entry which is preliminary data.</text>
</comment>
<dbReference type="OrthoDB" id="2659126at2759"/>
<organism evidence="1 2">
    <name type="scientific">Suillus subaureus</name>
    <dbReference type="NCBI Taxonomy" id="48587"/>
    <lineage>
        <taxon>Eukaryota</taxon>
        <taxon>Fungi</taxon>
        <taxon>Dikarya</taxon>
        <taxon>Basidiomycota</taxon>
        <taxon>Agaricomycotina</taxon>
        <taxon>Agaricomycetes</taxon>
        <taxon>Agaricomycetidae</taxon>
        <taxon>Boletales</taxon>
        <taxon>Suillineae</taxon>
        <taxon>Suillaceae</taxon>
        <taxon>Suillus</taxon>
    </lineage>
</organism>
<evidence type="ECO:0000313" key="1">
    <source>
        <dbReference type="EMBL" id="KAG1820881.1"/>
    </source>
</evidence>
<evidence type="ECO:0000313" key="2">
    <source>
        <dbReference type="Proteomes" id="UP000807769"/>
    </source>
</evidence>